<reference evidence="1 2" key="1">
    <citation type="submission" date="2022-11" db="EMBL/GenBank/DDBJ databases">
        <title>Minimal conservation of predation-associated metabolite biosynthetic gene clusters underscores biosynthetic potential of Myxococcota including descriptions for ten novel species: Archangium lansinium sp. nov., Myxococcus landrumus sp. nov., Nannocystis bai.</title>
        <authorList>
            <person name="Ahearne A."/>
            <person name="Stevens C."/>
            <person name="Dowd S."/>
        </authorList>
    </citation>
    <scope>NUCLEOTIDE SEQUENCE [LARGE SCALE GENOMIC DNA]</scope>
    <source>
        <strain evidence="1 2">NCWAL01</strain>
    </source>
</reference>
<comment type="caution">
    <text evidence="1">The sequence shown here is derived from an EMBL/GenBank/DDBJ whole genome shotgun (WGS) entry which is preliminary data.</text>
</comment>
<evidence type="ECO:0000313" key="1">
    <source>
        <dbReference type="EMBL" id="MDC0709438.1"/>
    </source>
</evidence>
<dbReference type="RefSeq" id="WP_272138014.1">
    <property type="nucleotide sequence ID" value="NZ_JAQNDM010000002.1"/>
</dbReference>
<accession>A0ABT5D8I5</accession>
<dbReference type="PROSITE" id="PS51257">
    <property type="entry name" value="PROKAR_LIPOPROTEIN"/>
    <property type="match status" value="1"/>
</dbReference>
<evidence type="ECO:0000313" key="2">
    <source>
        <dbReference type="Proteomes" id="UP001221838"/>
    </source>
</evidence>
<gene>
    <name evidence="1" type="ORF">POL68_13285</name>
</gene>
<name>A0ABT5D8I5_9BACT</name>
<dbReference type="EMBL" id="JAQNDM010000002">
    <property type="protein sequence ID" value="MDC0709438.1"/>
    <property type="molecule type" value="Genomic_DNA"/>
</dbReference>
<proteinExistence type="predicted"/>
<protein>
    <submittedName>
        <fullName evidence="1">Uncharacterized protein</fullName>
    </submittedName>
</protein>
<dbReference type="Proteomes" id="UP001221838">
    <property type="component" value="Unassembled WGS sequence"/>
</dbReference>
<sequence length="82" mass="8116">MRMQMLWGSLLVLVSACGGPVLEEESMSEQPSALAPQASGNESIAGGGPCGTNYCAKGSFCCNAGCGICAPLGGGCPDVVCD</sequence>
<organism evidence="1 2">
    <name type="scientific">Stigmatella ashevillensis</name>
    <dbReference type="NCBI Taxonomy" id="2995309"/>
    <lineage>
        <taxon>Bacteria</taxon>
        <taxon>Pseudomonadati</taxon>
        <taxon>Myxococcota</taxon>
        <taxon>Myxococcia</taxon>
        <taxon>Myxococcales</taxon>
        <taxon>Cystobacterineae</taxon>
        <taxon>Archangiaceae</taxon>
        <taxon>Stigmatella</taxon>
    </lineage>
</organism>
<keyword evidence="2" id="KW-1185">Reference proteome</keyword>